<dbReference type="Proteomes" id="UP000326944">
    <property type="component" value="Chromosome"/>
</dbReference>
<organism evidence="1 2">
    <name type="scientific">Sulfurimonas lithotrophica</name>
    <dbReference type="NCBI Taxonomy" id="2590022"/>
    <lineage>
        <taxon>Bacteria</taxon>
        <taxon>Pseudomonadati</taxon>
        <taxon>Campylobacterota</taxon>
        <taxon>Epsilonproteobacteria</taxon>
        <taxon>Campylobacterales</taxon>
        <taxon>Sulfurimonadaceae</taxon>
        <taxon>Sulfurimonas</taxon>
    </lineage>
</organism>
<dbReference type="KEGG" id="sulg:FJR48_10210"/>
<evidence type="ECO:0000313" key="1">
    <source>
        <dbReference type="EMBL" id="QFR50077.1"/>
    </source>
</evidence>
<sequence>MAYFDDAKVGDKVYGLIFGKGKIVECYEDSHYVIMVRFSNGHEVAYTEDGIPNWGNFKKQTCYYRKDVDLSKADFSPSEKILSHKKIIKFREKGTLEVRLPSGIWSNVKKCPESYIEEICENEQYHLFRKKQKK</sequence>
<gene>
    <name evidence="1" type="ORF">FJR48_10210</name>
</gene>
<dbReference type="EMBL" id="CP043617">
    <property type="protein sequence ID" value="QFR50077.1"/>
    <property type="molecule type" value="Genomic_DNA"/>
</dbReference>
<dbReference type="AlphaFoldDB" id="A0A5P8P3A7"/>
<reference evidence="1 2" key="1">
    <citation type="submission" date="2019-09" db="EMBL/GenBank/DDBJ databases">
        <title>Sulfurimonas gotlandica sp. nov., a chemoautotrophic and psychrotolerant epsilonproteobacterium isolated from a pelagic redoxcline, and an emended description of the genus Sulfurimonas.</title>
        <authorList>
            <person name="Wang S."/>
            <person name="Jiang L."/>
            <person name="Shao S."/>
        </authorList>
    </citation>
    <scope>NUCLEOTIDE SEQUENCE [LARGE SCALE GENOMIC DNA]</scope>
    <source>
        <strain evidence="1 2">GYSZ_1</strain>
    </source>
</reference>
<keyword evidence="2" id="KW-1185">Reference proteome</keyword>
<proteinExistence type="predicted"/>
<evidence type="ECO:0000313" key="2">
    <source>
        <dbReference type="Proteomes" id="UP000326944"/>
    </source>
</evidence>
<dbReference type="OrthoDB" id="5334172at2"/>
<accession>A0A5P8P3A7</accession>
<protein>
    <submittedName>
        <fullName evidence="1">Uncharacterized protein</fullName>
    </submittedName>
</protein>
<dbReference type="RefSeq" id="WP_152308025.1">
    <property type="nucleotide sequence ID" value="NZ_CP043617.1"/>
</dbReference>
<name>A0A5P8P3A7_9BACT</name>